<feature type="region of interest" description="Disordered" evidence="10">
    <location>
        <begin position="520"/>
        <end position="546"/>
    </location>
</feature>
<evidence type="ECO:0000256" key="5">
    <source>
        <dbReference type="ARBA" id="ARBA00023002"/>
    </source>
</evidence>
<evidence type="ECO:0000256" key="6">
    <source>
        <dbReference type="ARBA" id="ARBA00023004"/>
    </source>
</evidence>
<dbReference type="CDD" id="cd11063">
    <property type="entry name" value="CYP52"/>
    <property type="match status" value="1"/>
</dbReference>
<proteinExistence type="inferred from homology"/>
<dbReference type="PRINTS" id="PR00385">
    <property type="entry name" value="P450"/>
</dbReference>
<sequence length="570" mass="64168">MASGFLSPGVSYILKFIPKLLFPPGLAYLACTNAPTIRTLSIPLWGRILAAVLAPPVWAAIRALYVHVREEREIRALGAVRVPVVKGKWLWNLDLLLGRIKQGKDGYPFDVVEPMIRRYGKTFNTRILGEDRIVTCDPAHIQRIFATDFEGWEKGDNFRSSMGAVFGTGVFTSDGDLWKFHRQMTRPFFSRDRISNLDIFSRHSEDALSIIKSTQGTPFDYQDLIFRFTLDSAAEFLFSAQVNSLRGDGTTHELGPALSRLQHRMAQRSRTAPIWPLLELMGDKTRDDLRLVHGFIGPIIDAALEKKKSLKELGGDDETLLDELVNVTDDPKVILDQTLNVLFAGRDTTAATLTFLTYCLATHPLFLTRLREEINAQVGEARTPTYDDIKQMKLLKAAINETLRLFPPVPGNVRYPIKSTTLPSNVPGGKPFYIPAKAKVPLTIMTMHKNKEYWGEDADLWDPDRFLDERNQRVISNPFIFLPFSAGPRICLGQQFAYQEISFFIIRLLQTFQSLELAPDAMPPDARPPASWAAGKGRKATEKIRPKSDLTMSVEGGLWLKLKMSKESSS</sequence>
<dbReference type="InterPro" id="IPR017972">
    <property type="entry name" value="Cyt_P450_CS"/>
</dbReference>
<keyword evidence="12" id="KW-1185">Reference proteome</keyword>
<dbReference type="InterPro" id="IPR047146">
    <property type="entry name" value="Cyt_P450_E_CYP52_fungi"/>
</dbReference>
<dbReference type="InterPro" id="IPR036396">
    <property type="entry name" value="Cyt_P450_sf"/>
</dbReference>
<dbReference type="Proteomes" id="UP001362999">
    <property type="component" value="Unassembled WGS sequence"/>
</dbReference>
<keyword evidence="6 8" id="KW-0408">Iron</keyword>
<dbReference type="PRINTS" id="PR00463">
    <property type="entry name" value="EP450I"/>
</dbReference>
<protein>
    <submittedName>
        <fullName evidence="11">Cytochrome P450 monooxygenase</fullName>
    </submittedName>
</protein>
<organism evidence="11 12">
    <name type="scientific">Favolaschia claudopus</name>
    <dbReference type="NCBI Taxonomy" id="2862362"/>
    <lineage>
        <taxon>Eukaryota</taxon>
        <taxon>Fungi</taxon>
        <taxon>Dikarya</taxon>
        <taxon>Basidiomycota</taxon>
        <taxon>Agaricomycotina</taxon>
        <taxon>Agaricomycetes</taxon>
        <taxon>Agaricomycetidae</taxon>
        <taxon>Agaricales</taxon>
        <taxon>Marasmiineae</taxon>
        <taxon>Mycenaceae</taxon>
        <taxon>Favolaschia</taxon>
    </lineage>
</organism>
<evidence type="ECO:0000313" key="11">
    <source>
        <dbReference type="EMBL" id="KAK7029845.1"/>
    </source>
</evidence>
<dbReference type="PANTHER" id="PTHR24287">
    <property type="entry name" value="P450, PUTATIVE (EUROFUNG)-RELATED"/>
    <property type="match status" value="1"/>
</dbReference>
<gene>
    <name evidence="11" type="ORF">R3P38DRAFT_883137</name>
</gene>
<dbReference type="GO" id="GO:0005506">
    <property type="term" value="F:iron ion binding"/>
    <property type="evidence" value="ECO:0007669"/>
    <property type="project" value="InterPro"/>
</dbReference>
<dbReference type="AlphaFoldDB" id="A0AAW0BSN1"/>
<dbReference type="InterPro" id="IPR002401">
    <property type="entry name" value="Cyt_P450_E_grp-I"/>
</dbReference>
<dbReference type="PANTHER" id="PTHR24287:SF1">
    <property type="entry name" value="P450, PUTATIVE (EUROFUNG)-RELATED"/>
    <property type="match status" value="1"/>
</dbReference>
<evidence type="ECO:0000256" key="4">
    <source>
        <dbReference type="ARBA" id="ARBA00022723"/>
    </source>
</evidence>
<name>A0AAW0BSN1_9AGAR</name>
<evidence type="ECO:0000256" key="9">
    <source>
        <dbReference type="RuleBase" id="RU000461"/>
    </source>
</evidence>
<reference evidence="11 12" key="1">
    <citation type="journal article" date="2024" name="J Genomics">
        <title>Draft genome sequencing and assembly of Favolaschia claudopus CIRM-BRFM 2984 isolated from oak limbs.</title>
        <authorList>
            <person name="Navarro D."/>
            <person name="Drula E."/>
            <person name="Chaduli D."/>
            <person name="Cazenave R."/>
            <person name="Ahrendt S."/>
            <person name="Wang J."/>
            <person name="Lipzen A."/>
            <person name="Daum C."/>
            <person name="Barry K."/>
            <person name="Grigoriev I.V."/>
            <person name="Favel A."/>
            <person name="Rosso M.N."/>
            <person name="Martin F."/>
        </authorList>
    </citation>
    <scope>NUCLEOTIDE SEQUENCE [LARGE SCALE GENOMIC DNA]</scope>
    <source>
        <strain evidence="11 12">CIRM-BRFM 2984</strain>
    </source>
</reference>
<evidence type="ECO:0000256" key="3">
    <source>
        <dbReference type="ARBA" id="ARBA00022617"/>
    </source>
</evidence>
<keyword evidence="5 9" id="KW-0560">Oxidoreductase</keyword>
<dbReference type="GO" id="GO:0020037">
    <property type="term" value="F:heme binding"/>
    <property type="evidence" value="ECO:0007669"/>
    <property type="project" value="InterPro"/>
</dbReference>
<dbReference type="Gene3D" id="1.10.630.10">
    <property type="entry name" value="Cytochrome P450"/>
    <property type="match status" value="1"/>
</dbReference>
<dbReference type="SUPFAM" id="SSF48264">
    <property type="entry name" value="Cytochrome P450"/>
    <property type="match status" value="1"/>
</dbReference>
<dbReference type="EMBL" id="JAWWNJ010000026">
    <property type="protein sequence ID" value="KAK7029845.1"/>
    <property type="molecule type" value="Genomic_DNA"/>
</dbReference>
<evidence type="ECO:0000256" key="7">
    <source>
        <dbReference type="ARBA" id="ARBA00023033"/>
    </source>
</evidence>
<evidence type="ECO:0000256" key="2">
    <source>
        <dbReference type="ARBA" id="ARBA00010617"/>
    </source>
</evidence>
<evidence type="ECO:0000256" key="8">
    <source>
        <dbReference type="PIRSR" id="PIRSR602401-1"/>
    </source>
</evidence>
<keyword evidence="4 8" id="KW-0479">Metal-binding</keyword>
<keyword evidence="3 8" id="KW-0349">Heme</keyword>
<comment type="caution">
    <text evidence="11">The sequence shown here is derived from an EMBL/GenBank/DDBJ whole genome shotgun (WGS) entry which is preliminary data.</text>
</comment>
<dbReference type="GO" id="GO:0016705">
    <property type="term" value="F:oxidoreductase activity, acting on paired donors, with incorporation or reduction of molecular oxygen"/>
    <property type="evidence" value="ECO:0007669"/>
    <property type="project" value="InterPro"/>
</dbReference>
<evidence type="ECO:0000256" key="10">
    <source>
        <dbReference type="SAM" id="MobiDB-lite"/>
    </source>
</evidence>
<keyword evidence="7 9" id="KW-0503">Monooxygenase</keyword>
<dbReference type="GO" id="GO:0004497">
    <property type="term" value="F:monooxygenase activity"/>
    <property type="evidence" value="ECO:0007669"/>
    <property type="project" value="UniProtKB-KW"/>
</dbReference>
<evidence type="ECO:0000313" key="12">
    <source>
        <dbReference type="Proteomes" id="UP001362999"/>
    </source>
</evidence>
<comment type="similarity">
    <text evidence="2 9">Belongs to the cytochrome P450 family.</text>
</comment>
<accession>A0AAW0BSN1</accession>
<dbReference type="InterPro" id="IPR001128">
    <property type="entry name" value="Cyt_P450"/>
</dbReference>
<evidence type="ECO:0000256" key="1">
    <source>
        <dbReference type="ARBA" id="ARBA00001971"/>
    </source>
</evidence>
<feature type="binding site" description="axial binding residue" evidence="8">
    <location>
        <position position="491"/>
    </location>
    <ligand>
        <name>heme</name>
        <dbReference type="ChEBI" id="CHEBI:30413"/>
    </ligand>
    <ligandPart>
        <name>Fe</name>
        <dbReference type="ChEBI" id="CHEBI:18248"/>
    </ligandPart>
</feature>
<dbReference type="Pfam" id="PF00067">
    <property type="entry name" value="p450"/>
    <property type="match status" value="1"/>
</dbReference>
<dbReference type="PROSITE" id="PS00086">
    <property type="entry name" value="CYTOCHROME_P450"/>
    <property type="match status" value="1"/>
</dbReference>
<comment type="cofactor">
    <cofactor evidence="1 8">
        <name>heme</name>
        <dbReference type="ChEBI" id="CHEBI:30413"/>
    </cofactor>
</comment>